<dbReference type="Proteomes" id="UP000266302">
    <property type="component" value="Unassembled WGS sequence"/>
</dbReference>
<dbReference type="GO" id="GO:0051996">
    <property type="term" value="F:squalene synthase [NAD(P)H] activity"/>
    <property type="evidence" value="ECO:0007669"/>
    <property type="project" value="UniProtKB-EC"/>
</dbReference>
<dbReference type="InterPro" id="IPR002060">
    <property type="entry name" value="Squ/phyt_synthse"/>
</dbReference>
<dbReference type="SFLD" id="SFLDG01018">
    <property type="entry name" value="Squalene/Phytoene_Synthase_Lik"/>
    <property type="match status" value="1"/>
</dbReference>
<sequence>MPLDPSPNPAPVPPKPAAPLPVTHYENFPVASWLCPPALRAPIAAIYAFARTADDIADEGDAAPSQRLEDLDGFETELRAVASGVAPGARWPEVFAPLAATIKSHALPLPLLTDLLSAFRQDVERTQSAEPYADRAELLDYCRRSANPVGRLLLHLYGVNDPQALAQSDAICTALQLINFWQDLSVDLPRQRWYVPQTDATALGLRAEDLLAQPRTPASDRLVAELAGWARRCMDEGAPLVHRLPGRAGWELRLVVQGGLRVLDKIDALHGACLSQRPRIRAWDAPLLLVRAMAM</sequence>
<dbReference type="OrthoDB" id="9807580at2"/>
<keyword evidence="2" id="KW-1185">Reference proteome</keyword>
<dbReference type="SFLD" id="SFLDG01212">
    <property type="entry name" value="Phytoene_synthase_like"/>
    <property type="match status" value="1"/>
</dbReference>
<dbReference type="SUPFAM" id="SSF48576">
    <property type="entry name" value="Terpenoid synthases"/>
    <property type="match status" value="1"/>
</dbReference>
<dbReference type="PANTHER" id="PTHR31480">
    <property type="entry name" value="BIFUNCTIONAL LYCOPENE CYCLASE/PHYTOENE SYNTHASE"/>
    <property type="match status" value="1"/>
</dbReference>
<dbReference type="NCBIfam" id="TIGR03464">
    <property type="entry name" value="HpnC"/>
    <property type="match status" value="1"/>
</dbReference>
<reference evidence="1 2" key="1">
    <citation type="submission" date="2018-09" db="EMBL/GenBank/DDBJ databases">
        <title>Draft genome of Simplicispira sp. NY-02.</title>
        <authorList>
            <person name="Im W.T."/>
        </authorList>
    </citation>
    <scope>NUCLEOTIDE SEQUENCE [LARGE SCALE GENOMIC DNA]</scope>
    <source>
        <strain evidence="1 2">NY-02</strain>
    </source>
</reference>
<dbReference type="GO" id="GO:0004311">
    <property type="term" value="F:geranylgeranyl diphosphate synthase activity"/>
    <property type="evidence" value="ECO:0007669"/>
    <property type="project" value="InterPro"/>
</dbReference>
<dbReference type="AlphaFoldDB" id="A0A398C953"/>
<dbReference type="InterPro" id="IPR017827">
    <property type="entry name" value="HSQ_synthase_HpnC"/>
</dbReference>
<dbReference type="SFLD" id="SFLDS00005">
    <property type="entry name" value="Isoprenoid_Synthase_Type_I"/>
    <property type="match status" value="1"/>
</dbReference>
<comment type="caution">
    <text evidence="1">The sequence shown here is derived from an EMBL/GenBank/DDBJ whole genome shotgun (WGS) entry which is preliminary data.</text>
</comment>
<dbReference type="InterPro" id="IPR044843">
    <property type="entry name" value="Trans_IPPS_bact-type"/>
</dbReference>
<dbReference type="Pfam" id="PF00494">
    <property type="entry name" value="SQS_PSY"/>
    <property type="match status" value="1"/>
</dbReference>
<evidence type="ECO:0000313" key="2">
    <source>
        <dbReference type="Proteomes" id="UP000266302"/>
    </source>
</evidence>
<dbReference type="EC" id="2.5.1.21" evidence="1"/>
<gene>
    <name evidence="1" type="primary">hpnC</name>
    <name evidence="1" type="ORF">D3F03_04435</name>
</gene>
<proteinExistence type="predicted"/>
<dbReference type="EMBL" id="QXJC01000001">
    <property type="protein sequence ID" value="RID99655.1"/>
    <property type="molecule type" value="Genomic_DNA"/>
</dbReference>
<keyword evidence="1" id="KW-0808">Transferase</keyword>
<dbReference type="RefSeq" id="WP_119108101.1">
    <property type="nucleotide sequence ID" value="NZ_QXJC01000001.1"/>
</dbReference>
<protein>
    <submittedName>
        <fullName evidence="1">Squalene synthase HpnC</fullName>
        <ecNumber evidence="1">2.5.1.21</ecNumber>
    </submittedName>
</protein>
<dbReference type="Gene3D" id="1.10.600.10">
    <property type="entry name" value="Farnesyl Diphosphate Synthase"/>
    <property type="match status" value="1"/>
</dbReference>
<name>A0A398C953_9BURK</name>
<evidence type="ECO:0000313" key="1">
    <source>
        <dbReference type="EMBL" id="RID99655.1"/>
    </source>
</evidence>
<organism evidence="1 2">
    <name type="scientific">Simplicispira hankyongi</name>
    <dbReference type="NCBI Taxonomy" id="2315688"/>
    <lineage>
        <taxon>Bacteria</taxon>
        <taxon>Pseudomonadati</taxon>
        <taxon>Pseudomonadota</taxon>
        <taxon>Betaproteobacteria</taxon>
        <taxon>Burkholderiales</taxon>
        <taxon>Comamonadaceae</taxon>
        <taxon>Simplicispira</taxon>
    </lineage>
</organism>
<accession>A0A398C953</accession>
<dbReference type="InterPro" id="IPR008949">
    <property type="entry name" value="Isoprenoid_synthase_dom_sf"/>
</dbReference>